<proteinExistence type="predicted"/>
<dbReference type="PROSITE" id="PS50157">
    <property type="entry name" value="ZINC_FINGER_C2H2_2"/>
    <property type="match status" value="1"/>
</dbReference>
<feature type="region of interest" description="Disordered" evidence="2">
    <location>
        <begin position="1"/>
        <end position="47"/>
    </location>
</feature>
<gene>
    <name evidence="4" type="ORF">ATC70_001236</name>
</gene>
<keyword evidence="1" id="KW-0479">Metal-binding</keyword>
<dbReference type="AlphaFoldDB" id="A0AAN7DJF6"/>
<sequence length="152" mass="17297">MFPLHTSATLATTSPNMYNQHSIPSTPQQDTKMKPPSMPSSTTFPPALSLANLQQEWPLQEYQEKRIMNALSQQQVLSPVLDEEYSDDDDTVEEEDVDSISPTASYFSDRALFQLNSTIRRQSLSNSLRCSICQRRFHSQGNLSNHTQLYHC</sequence>
<feature type="compositionally biased region" description="Polar residues" evidence="2">
    <location>
        <begin position="1"/>
        <end position="30"/>
    </location>
</feature>
<name>A0AAN7DJF6_9FUNG</name>
<evidence type="ECO:0000259" key="3">
    <source>
        <dbReference type="PROSITE" id="PS50157"/>
    </source>
</evidence>
<evidence type="ECO:0000256" key="1">
    <source>
        <dbReference type="PROSITE-ProRule" id="PRU00042"/>
    </source>
</evidence>
<protein>
    <recommendedName>
        <fullName evidence="3">C2H2-type domain-containing protein</fullName>
    </recommendedName>
</protein>
<dbReference type="EMBL" id="JASEJX010000013">
    <property type="protein sequence ID" value="KAK4517888.1"/>
    <property type="molecule type" value="Genomic_DNA"/>
</dbReference>
<evidence type="ECO:0000256" key="2">
    <source>
        <dbReference type="SAM" id="MobiDB-lite"/>
    </source>
</evidence>
<evidence type="ECO:0000313" key="5">
    <source>
        <dbReference type="Proteomes" id="UP001304243"/>
    </source>
</evidence>
<dbReference type="Proteomes" id="UP001304243">
    <property type="component" value="Unassembled WGS sequence"/>
</dbReference>
<dbReference type="GeneID" id="89944938"/>
<reference evidence="4 5" key="1">
    <citation type="submission" date="2022-11" db="EMBL/GenBank/DDBJ databases">
        <title>Mucor velutinosus strain NIH1002 WGS.</title>
        <authorList>
            <person name="Subramanian P."/>
            <person name="Mullikin J.C."/>
            <person name="Segre J.A."/>
            <person name="Zelazny A.M."/>
        </authorList>
    </citation>
    <scope>NUCLEOTIDE SEQUENCE [LARGE SCALE GENOMIC DNA]</scope>
    <source>
        <strain evidence="4 5">NIH1002</strain>
    </source>
</reference>
<keyword evidence="1" id="KW-0862">Zinc</keyword>
<accession>A0AAN7DJF6</accession>
<organism evidence="4 5">
    <name type="scientific">Mucor velutinosus</name>
    <dbReference type="NCBI Taxonomy" id="708070"/>
    <lineage>
        <taxon>Eukaryota</taxon>
        <taxon>Fungi</taxon>
        <taxon>Fungi incertae sedis</taxon>
        <taxon>Mucoromycota</taxon>
        <taxon>Mucoromycotina</taxon>
        <taxon>Mucoromycetes</taxon>
        <taxon>Mucorales</taxon>
        <taxon>Mucorineae</taxon>
        <taxon>Mucoraceae</taxon>
        <taxon>Mucor</taxon>
    </lineage>
</organism>
<evidence type="ECO:0000313" key="4">
    <source>
        <dbReference type="EMBL" id="KAK4517888.1"/>
    </source>
</evidence>
<keyword evidence="1" id="KW-0863">Zinc-finger</keyword>
<dbReference type="PROSITE" id="PS00028">
    <property type="entry name" value="ZINC_FINGER_C2H2_1"/>
    <property type="match status" value="1"/>
</dbReference>
<feature type="domain" description="C2H2-type" evidence="3">
    <location>
        <begin position="128"/>
        <end position="152"/>
    </location>
</feature>
<dbReference type="RefSeq" id="XP_064684554.1">
    <property type="nucleotide sequence ID" value="XM_064820634.1"/>
</dbReference>
<keyword evidence="5" id="KW-1185">Reference proteome</keyword>
<dbReference type="GO" id="GO:0008270">
    <property type="term" value="F:zinc ion binding"/>
    <property type="evidence" value="ECO:0007669"/>
    <property type="project" value="UniProtKB-KW"/>
</dbReference>
<comment type="caution">
    <text evidence="4">The sequence shown here is derived from an EMBL/GenBank/DDBJ whole genome shotgun (WGS) entry which is preliminary data.</text>
</comment>
<dbReference type="InterPro" id="IPR013087">
    <property type="entry name" value="Znf_C2H2_type"/>
</dbReference>